<evidence type="ECO:0000259" key="6">
    <source>
        <dbReference type="SMART" id="SM01182"/>
    </source>
</evidence>
<dbReference type="InterPro" id="IPR001326">
    <property type="entry name" value="Transl_elong_EF1B_B/D_CS"/>
</dbReference>
<dbReference type="FunFam" id="3.30.70.60:FF:000001">
    <property type="entry name" value="Elongation factor 1-beta 1 like"/>
    <property type="match status" value="1"/>
</dbReference>
<evidence type="ECO:0000256" key="3">
    <source>
        <dbReference type="ARBA" id="ARBA00022917"/>
    </source>
</evidence>
<evidence type="ECO:0000313" key="8">
    <source>
        <dbReference type="Proteomes" id="UP000268162"/>
    </source>
</evidence>
<dbReference type="InterPro" id="IPR036282">
    <property type="entry name" value="Glutathione-S-Trfase_C_sf"/>
</dbReference>
<evidence type="ECO:0000256" key="4">
    <source>
        <dbReference type="RuleBase" id="RU003791"/>
    </source>
</evidence>
<dbReference type="Pfam" id="PF00736">
    <property type="entry name" value="EF1_GNE"/>
    <property type="match status" value="1"/>
</dbReference>
<dbReference type="SUPFAM" id="SSF54984">
    <property type="entry name" value="eEF-1beta-like"/>
    <property type="match status" value="1"/>
</dbReference>
<dbReference type="PROSITE" id="PS00824">
    <property type="entry name" value="EF1BD_1"/>
    <property type="match status" value="1"/>
</dbReference>
<dbReference type="InterPro" id="IPR036219">
    <property type="entry name" value="eEF-1beta-like_sf"/>
</dbReference>
<dbReference type="Pfam" id="PF10587">
    <property type="entry name" value="EF-1_beta_acid"/>
    <property type="match status" value="1"/>
</dbReference>
<dbReference type="OrthoDB" id="331763at2759"/>
<dbReference type="GO" id="GO:0003746">
    <property type="term" value="F:translation elongation factor activity"/>
    <property type="evidence" value="ECO:0007669"/>
    <property type="project" value="UniProtKB-KW"/>
</dbReference>
<proteinExistence type="inferred from homology"/>
<dbReference type="Gene3D" id="3.30.70.60">
    <property type="match status" value="1"/>
</dbReference>
<dbReference type="SUPFAM" id="SSF47616">
    <property type="entry name" value="GST C-terminal domain-like"/>
    <property type="match status" value="1"/>
</dbReference>
<evidence type="ECO:0000259" key="5">
    <source>
        <dbReference type="SMART" id="SM00888"/>
    </source>
</evidence>
<accession>A0A4P9ZTE6</accession>
<keyword evidence="3 4" id="KW-0648">Protein biosynthesis</keyword>
<dbReference type="SMART" id="SM01182">
    <property type="entry name" value="EF-1_beta_acid"/>
    <property type="match status" value="1"/>
</dbReference>
<dbReference type="PROSITE" id="PS00825">
    <property type="entry name" value="EF1BD_2"/>
    <property type="match status" value="1"/>
</dbReference>
<dbReference type="InterPro" id="IPR018940">
    <property type="entry name" value="EF-1_beta_acid_region_euk"/>
</dbReference>
<evidence type="ECO:0000313" key="7">
    <source>
        <dbReference type="EMBL" id="RKP35800.1"/>
    </source>
</evidence>
<evidence type="ECO:0000256" key="2">
    <source>
        <dbReference type="ARBA" id="ARBA00022768"/>
    </source>
</evidence>
<dbReference type="InterPro" id="IPR049720">
    <property type="entry name" value="EF1B_bsu/dsu"/>
</dbReference>
<dbReference type="GO" id="GO:0005853">
    <property type="term" value="C:eukaryotic translation elongation factor 1 complex"/>
    <property type="evidence" value="ECO:0007669"/>
    <property type="project" value="InterPro"/>
</dbReference>
<dbReference type="PANTHER" id="PTHR11595">
    <property type="entry name" value="EF-HAND AND COILED-COIL DOMAIN-CONTAINING FAMILY MEMBER"/>
    <property type="match status" value="1"/>
</dbReference>
<dbReference type="EMBL" id="ML002784">
    <property type="protein sequence ID" value="RKP35800.1"/>
    <property type="molecule type" value="Genomic_DNA"/>
</dbReference>
<dbReference type="InterPro" id="IPR014717">
    <property type="entry name" value="Transl_elong_EF1B/ribsomal_bS6"/>
</dbReference>
<feature type="domain" description="Elongation factor 1 beta central acidic region eukaryote" evidence="6">
    <location>
        <begin position="88"/>
        <end position="114"/>
    </location>
</feature>
<sequence length="209" mass="23022">MSTVTLNTESFVKVLNGHLEAASYIEGFTPSQLDSELFAVLTEAPNAQAYPHAARWYKHIASHGDAAKSFAAPAAAAAEAEEDDDIDLFGSDDEVDEEAERLKEQRLAEYRAKKATKPTVIAKSMVLFDVKPWDDETNMAELEAHVRSIEMPGLTWGKSQLLPVGFGIKKLQIGAVIEDDKVSTADLEDKIVEFEDHVQSVDIQAFNKL</sequence>
<dbReference type="STRING" id="215637.A0A4P9ZTE6"/>
<dbReference type="InterPro" id="IPR014038">
    <property type="entry name" value="EF1B_bsu/dsu_GNE"/>
</dbReference>
<reference evidence="8" key="1">
    <citation type="journal article" date="2018" name="Nat. Microbiol.">
        <title>Leveraging single-cell genomics to expand the fungal tree of life.</title>
        <authorList>
            <person name="Ahrendt S.R."/>
            <person name="Quandt C.A."/>
            <person name="Ciobanu D."/>
            <person name="Clum A."/>
            <person name="Salamov A."/>
            <person name="Andreopoulos B."/>
            <person name="Cheng J.F."/>
            <person name="Woyke T."/>
            <person name="Pelin A."/>
            <person name="Henrissat B."/>
            <person name="Reynolds N.K."/>
            <person name="Benny G.L."/>
            <person name="Smith M.E."/>
            <person name="James T.Y."/>
            <person name="Grigoriev I.V."/>
        </authorList>
    </citation>
    <scope>NUCLEOTIDE SEQUENCE [LARGE SCALE GENOMIC DNA]</scope>
    <source>
        <strain evidence="8">RSA 468</strain>
    </source>
</reference>
<evidence type="ECO:0000256" key="1">
    <source>
        <dbReference type="ARBA" id="ARBA00007411"/>
    </source>
</evidence>
<dbReference type="CDD" id="cd00292">
    <property type="entry name" value="EF1B"/>
    <property type="match status" value="1"/>
</dbReference>
<dbReference type="PANTHER" id="PTHR11595:SF21">
    <property type="entry name" value="ELONGATION FACTOR 1-BETA"/>
    <property type="match status" value="1"/>
</dbReference>
<organism evidence="7 8">
    <name type="scientific">Dimargaris cristalligena</name>
    <dbReference type="NCBI Taxonomy" id="215637"/>
    <lineage>
        <taxon>Eukaryota</taxon>
        <taxon>Fungi</taxon>
        <taxon>Fungi incertae sedis</taxon>
        <taxon>Zoopagomycota</taxon>
        <taxon>Kickxellomycotina</taxon>
        <taxon>Dimargaritomycetes</taxon>
        <taxon>Dimargaritales</taxon>
        <taxon>Dimargaritaceae</taxon>
        <taxon>Dimargaris</taxon>
    </lineage>
</organism>
<protein>
    <submittedName>
        <fullName evidence="7">Elongation factor 1-beta-like protein</fullName>
    </submittedName>
</protein>
<dbReference type="Proteomes" id="UP000268162">
    <property type="component" value="Unassembled WGS sequence"/>
</dbReference>
<name>A0A4P9ZTE6_9FUNG</name>
<comment type="similarity">
    <text evidence="1 4">Belongs to the EF-1-beta/EF-1-delta family.</text>
</comment>
<gene>
    <name evidence="7" type="ORF">BJ085DRAFT_27472</name>
</gene>
<feature type="domain" description="Translation elongation factor EF1B beta/delta subunit guanine nucleotide exchange" evidence="5">
    <location>
        <begin position="123"/>
        <end position="209"/>
    </location>
</feature>
<dbReference type="AlphaFoldDB" id="A0A4P9ZTE6"/>
<keyword evidence="8" id="KW-1185">Reference proteome</keyword>
<dbReference type="GO" id="GO:0005829">
    <property type="term" value="C:cytosol"/>
    <property type="evidence" value="ECO:0007669"/>
    <property type="project" value="TreeGrafter"/>
</dbReference>
<dbReference type="GO" id="GO:0005085">
    <property type="term" value="F:guanyl-nucleotide exchange factor activity"/>
    <property type="evidence" value="ECO:0007669"/>
    <property type="project" value="TreeGrafter"/>
</dbReference>
<dbReference type="SMART" id="SM00888">
    <property type="entry name" value="EF1_GNE"/>
    <property type="match status" value="1"/>
</dbReference>
<keyword evidence="2 4" id="KW-0251">Elongation factor</keyword>